<dbReference type="PANTHER" id="PTHR35010">
    <property type="entry name" value="BLL4672 PROTEIN-RELATED"/>
    <property type="match status" value="1"/>
</dbReference>
<evidence type="ECO:0000259" key="1">
    <source>
        <dbReference type="PROSITE" id="PS50943"/>
    </source>
</evidence>
<dbReference type="Pfam" id="PF17765">
    <property type="entry name" value="MLTR_LBD"/>
    <property type="match status" value="1"/>
</dbReference>
<gene>
    <name evidence="2" type="ORF">SAMN05421833_15034</name>
</gene>
<dbReference type="CDD" id="cd00093">
    <property type="entry name" value="HTH_XRE"/>
    <property type="match status" value="1"/>
</dbReference>
<dbReference type="GO" id="GO:0003677">
    <property type="term" value="F:DNA binding"/>
    <property type="evidence" value="ECO:0007669"/>
    <property type="project" value="InterPro"/>
</dbReference>
<feature type="domain" description="HTH cro/C1-type" evidence="1">
    <location>
        <begin position="32"/>
        <end position="83"/>
    </location>
</feature>
<dbReference type="RefSeq" id="WP_076443041.1">
    <property type="nucleotide sequence ID" value="NZ_FTNI01000050.1"/>
</dbReference>
<organism evidence="2 3">
    <name type="scientific">Microbispora rosea</name>
    <dbReference type="NCBI Taxonomy" id="58117"/>
    <lineage>
        <taxon>Bacteria</taxon>
        <taxon>Bacillati</taxon>
        <taxon>Actinomycetota</taxon>
        <taxon>Actinomycetes</taxon>
        <taxon>Streptosporangiales</taxon>
        <taxon>Streptosporangiaceae</taxon>
        <taxon>Microbispora</taxon>
    </lineage>
</organism>
<dbReference type="AlphaFoldDB" id="A0A1N7HH90"/>
<dbReference type="Pfam" id="PF13560">
    <property type="entry name" value="HTH_31"/>
    <property type="match status" value="1"/>
</dbReference>
<dbReference type="PROSITE" id="PS50943">
    <property type="entry name" value="HTH_CROC1"/>
    <property type="match status" value="1"/>
</dbReference>
<reference evidence="3" key="1">
    <citation type="submission" date="2017-01" db="EMBL/GenBank/DDBJ databases">
        <authorList>
            <person name="Varghese N."/>
            <person name="Submissions S."/>
        </authorList>
    </citation>
    <scope>NUCLEOTIDE SEQUENCE [LARGE SCALE GENOMIC DNA]</scope>
    <source>
        <strain evidence="3">ATCC 12950</strain>
    </source>
</reference>
<accession>A0A1N7HH90</accession>
<proteinExistence type="predicted"/>
<sequence>MTTDETSLGATIRAWRDRLSPAAVGLPAGRVRRAAGLRREELADLAGVSVDYVVRLEQGRATTPSAQVAAALARALQLDGAERDHLYRLAGLQPPTDGAISDHIPPGMQRVLTRLGDAPVAVFAADWRLLWWNRSWAALLGDPSVLAPEERNLVRSRFPVPSDRRRLAAWPVVSENAEATDRAIVADLRRASGRYPQDARLSGLIRRTLDGNPGFARLWHSGAVGRHAEDRKTIRHPVIGDITVDCDVLSDPDNDLKIVVYTAVPGSEDETKLDLARVAGVTAARF</sequence>
<dbReference type="InterPro" id="IPR010982">
    <property type="entry name" value="Lambda_DNA-bd_dom_sf"/>
</dbReference>
<keyword evidence="3" id="KW-1185">Reference proteome</keyword>
<dbReference type="Gene3D" id="1.10.260.40">
    <property type="entry name" value="lambda repressor-like DNA-binding domains"/>
    <property type="match status" value="1"/>
</dbReference>
<dbReference type="PANTHER" id="PTHR35010:SF2">
    <property type="entry name" value="BLL4672 PROTEIN"/>
    <property type="match status" value="1"/>
</dbReference>
<protein>
    <submittedName>
        <fullName evidence="2">PAS domain-containing protein</fullName>
    </submittedName>
</protein>
<evidence type="ECO:0000313" key="2">
    <source>
        <dbReference type="EMBL" id="SIS24246.1"/>
    </source>
</evidence>
<dbReference type="InterPro" id="IPR001387">
    <property type="entry name" value="Cro/C1-type_HTH"/>
</dbReference>
<dbReference type="EMBL" id="FTNI01000050">
    <property type="protein sequence ID" value="SIS24246.1"/>
    <property type="molecule type" value="Genomic_DNA"/>
</dbReference>
<dbReference type="Proteomes" id="UP000186096">
    <property type="component" value="Unassembled WGS sequence"/>
</dbReference>
<dbReference type="SMART" id="SM00530">
    <property type="entry name" value="HTH_XRE"/>
    <property type="match status" value="1"/>
</dbReference>
<dbReference type="OrthoDB" id="4336585at2"/>
<dbReference type="Gene3D" id="3.30.450.180">
    <property type="match status" value="1"/>
</dbReference>
<dbReference type="InterPro" id="IPR041413">
    <property type="entry name" value="MLTR_LBD"/>
</dbReference>
<dbReference type="STRING" id="58117.SAMN05421833_15034"/>
<evidence type="ECO:0000313" key="3">
    <source>
        <dbReference type="Proteomes" id="UP000186096"/>
    </source>
</evidence>
<dbReference type="SUPFAM" id="SSF47413">
    <property type="entry name" value="lambda repressor-like DNA-binding domains"/>
    <property type="match status" value="1"/>
</dbReference>
<name>A0A1N7HH90_9ACTN</name>